<reference evidence="8" key="1">
    <citation type="submission" date="2020-05" db="EMBL/GenBank/DDBJ databases">
        <title>Phylogenomic resolution of chytrid fungi.</title>
        <authorList>
            <person name="Stajich J.E."/>
            <person name="Amses K."/>
            <person name="Simmons R."/>
            <person name="Seto K."/>
            <person name="Myers J."/>
            <person name="Bonds A."/>
            <person name="Quandt C.A."/>
            <person name="Barry K."/>
            <person name="Liu P."/>
            <person name="Grigoriev I."/>
            <person name="Longcore J.E."/>
            <person name="James T.Y."/>
        </authorList>
    </citation>
    <scope>NUCLEOTIDE SEQUENCE</scope>
    <source>
        <strain evidence="8">JEL0318</strain>
    </source>
</reference>
<evidence type="ECO:0000256" key="1">
    <source>
        <dbReference type="ARBA" id="ARBA00004245"/>
    </source>
</evidence>
<keyword evidence="4" id="KW-0677">Repeat</keyword>
<feature type="compositionally biased region" description="Polar residues" evidence="7">
    <location>
        <begin position="21"/>
        <end position="76"/>
    </location>
</feature>
<evidence type="ECO:0000256" key="5">
    <source>
        <dbReference type="ARBA" id="ARBA00023212"/>
    </source>
</evidence>
<dbReference type="PANTHER" id="PTHR11501">
    <property type="entry name" value="MICROTUBULE-ASSOCIATED PROTEIN"/>
    <property type="match status" value="1"/>
</dbReference>
<dbReference type="PANTHER" id="PTHR11501:SF18">
    <property type="entry name" value="MICROTUBULE-ASSOCIATED PROTEIN"/>
    <property type="match status" value="1"/>
</dbReference>
<evidence type="ECO:0000256" key="6">
    <source>
        <dbReference type="RuleBase" id="RU000686"/>
    </source>
</evidence>
<dbReference type="Pfam" id="PF00418">
    <property type="entry name" value="Tubulin-binding"/>
    <property type="match status" value="3"/>
</dbReference>
<comment type="subcellular location">
    <subcellularLocation>
        <location evidence="1 6">Cytoplasm</location>
        <location evidence="1 6">Cytoskeleton</location>
    </subcellularLocation>
</comment>
<evidence type="ECO:0000256" key="7">
    <source>
        <dbReference type="SAM" id="MobiDB-lite"/>
    </source>
</evidence>
<sequence>MATPSKTTSRIPTSSTPRGSQSDLSTPSPRSSTLNRSTGTLDRSKSGSTGSVQSPTSRRPPQVSSGKVGSLENVTHSPGGGTKKVFSEGKKDYSNVKSRIGSMENVAHRPAGGQVKIASQKLDFKDKVKSKIGSLDNISHTPGGGNVQIKSEKVDFKDRASSKVGSKDNLHHVPAGGNVKIRSEKLTFKDTASSRIDASPSSSRRISRANSERTASEPALSPEPQSADGASPTPADGNA</sequence>
<proteinExistence type="predicted"/>
<feature type="compositionally biased region" description="Basic and acidic residues" evidence="7">
    <location>
        <begin position="150"/>
        <end position="171"/>
    </location>
</feature>
<feature type="compositionally biased region" description="Low complexity" evidence="7">
    <location>
        <begin position="1"/>
        <end position="20"/>
    </location>
</feature>
<keyword evidence="3" id="KW-0597">Phosphoprotein</keyword>
<dbReference type="GO" id="GO:0008017">
    <property type="term" value="F:microtubule binding"/>
    <property type="evidence" value="ECO:0007669"/>
    <property type="project" value="InterPro"/>
</dbReference>
<dbReference type="InterPro" id="IPR001084">
    <property type="entry name" value="MAP_tubulin-bd_rpt"/>
</dbReference>
<name>A0AAD5X0N4_9FUNG</name>
<keyword evidence="2 6" id="KW-0963">Cytoplasm</keyword>
<gene>
    <name evidence="8" type="ORF">HK097_001659</name>
</gene>
<evidence type="ECO:0000313" key="8">
    <source>
        <dbReference type="EMBL" id="KAJ3043741.1"/>
    </source>
</evidence>
<dbReference type="EMBL" id="JADGJD010001336">
    <property type="protein sequence ID" value="KAJ3043741.1"/>
    <property type="molecule type" value="Genomic_DNA"/>
</dbReference>
<keyword evidence="5 6" id="KW-0206">Cytoskeleton</keyword>
<dbReference type="PROSITE" id="PS00229">
    <property type="entry name" value="TAU_MAP_1"/>
    <property type="match status" value="3"/>
</dbReference>
<protein>
    <recommendedName>
        <fullName evidence="6">Microtubule-associated protein</fullName>
    </recommendedName>
</protein>
<comment type="caution">
    <text evidence="8">The sequence shown here is derived from an EMBL/GenBank/DDBJ whole genome shotgun (WGS) entry which is preliminary data.</text>
</comment>
<keyword evidence="9" id="KW-1185">Reference proteome</keyword>
<evidence type="ECO:0000256" key="4">
    <source>
        <dbReference type="ARBA" id="ARBA00022737"/>
    </source>
</evidence>
<dbReference type="PROSITE" id="PS51491">
    <property type="entry name" value="TAU_MAP_2"/>
    <property type="match status" value="3"/>
</dbReference>
<dbReference type="Proteomes" id="UP001212841">
    <property type="component" value="Unassembled WGS sequence"/>
</dbReference>
<dbReference type="InterPro" id="IPR027324">
    <property type="entry name" value="MAP2/MAP4/Tau"/>
</dbReference>
<feature type="region of interest" description="Disordered" evidence="7">
    <location>
        <begin position="135"/>
        <end position="239"/>
    </location>
</feature>
<organism evidence="8 9">
    <name type="scientific">Rhizophlyctis rosea</name>
    <dbReference type="NCBI Taxonomy" id="64517"/>
    <lineage>
        <taxon>Eukaryota</taxon>
        <taxon>Fungi</taxon>
        <taxon>Fungi incertae sedis</taxon>
        <taxon>Chytridiomycota</taxon>
        <taxon>Chytridiomycota incertae sedis</taxon>
        <taxon>Chytridiomycetes</taxon>
        <taxon>Rhizophlyctidales</taxon>
        <taxon>Rhizophlyctidaceae</taxon>
        <taxon>Rhizophlyctis</taxon>
    </lineage>
</organism>
<dbReference type="GO" id="GO:0005874">
    <property type="term" value="C:microtubule"/>
    <property type="evidence" value="ECO:0007669"/>
    <property type="project" value="UniProtKB-KW"/>
</dbReference>
<evidence type="ECO:0000256" key="2">
    <source>
        <dbReference type="ARBA" id="ARBA00022490"/>
    </source>
</evidence>
<evidence type="ECO:0000256" key="3">
    <source>
        <dbReference type="ARBA" id="ARBA00022553"/>
    </source>
</evidence>
<feature type="compositionally biased region" description="Low complexity" evidence="7">
    <location>
        <begin position="193"/>
        <end position="209"/>
    </location>
</feature>
<dbReference type="GO" id="GO:0000226">
    <property type="term" value="P:microtubule cytoskeleton organization"/>
    <property type="evidence" value="ECO:0007669"/>
    <property type="project" value="TreeGrafter"/>
</dbReference>
<dbReference type="AlphaFoldDB" id="A0AAD5X0N4"/>
<accession>A0AAD5X0N4</accession>
<keyword evidence="6" id="KW-0493">Microtubule</keyword>
<evidence type="ECO:0000313" key="9">
    <source>
        <dbReference type="Proteomes" id="UP001212841"/>
    </source>
</evidence>
<feature type="region of interest" description="Disordered" evidence="7">
    <location>
        <begin position="1"/>
        <end position="91"/>
    </location>
</feature>